<feature type="compositionally biased region" description="Acidic residues" evidence="1">
    <location>
        <begin position="139"/>
        <end position="149"/>
    </location>
</feature>
<feature type="region of interest" description="Disordered" evidence="1">
    <location>
        <begin position="195"/>
        <end position="268"/>
    </location>
</feature>
<protein>
    <submittedName>
        <fullName evidence="2">Uncharacterized protein</fullName>
    </submittedName>
</protein>
<evidence type="ECO:0000313" key="3">
    <source>
        <dbReference type="Proteomes" id="UP000244722"/>
    </source>
</evidence>
<comment type="caution">
    <text evidence="2">The sequence shown here is derived from an EMBL/GenBank/DDBJ whole genome shotgun (WGS) entry which is preliminary data.</text>
</comment>
<dbReference type="Proteomes" id="UP000244722">
    <property type="component" value="Unassembled WGS sequence"/>
</dbReference>
<dbReference type="OrthoDB" id="5464038at2759"/>
<feature type="region of interest" description="Disordered" evidence="1">
    <location>
        <begin position="129"/>
        <end position="163"/>
    </location>
</feature>
<gene>
    <name evidence="2" type="ORF">B9Z19DRAFT_1093142</name>
</gene>
<keyword evidence="3" id="KW-1185">Reference proteome</keyword>
<evidence type="ECO:0000313" key="2">
    <source>
        <dbReference type="EMBL" id="PUU74314.1"/>
    </source>
</evidence>
<dbReference type="AlphaFoldDB" id="A0A2T6ZFW9"/>
<accession>A0A2T6ZFW9</accession>
<organism evidence="2 3">
    <name type="scientific">Tuber borchii</name>
    <name type="common">White truffle</name>
    <dbReference type="NCBI Taxonomy" id="42251"/>
    <lineage>
        <taxon>Eukaryota</taxon>
        <taxon>Fungi</taxon>
        <taxon>Dikarya</taxon>
        <taxon>Ascomycota</taxon>
        <taxon>Pezizomycotina</taxon>
        <taxon>Pezizomycetes</taxon>
        <taxon>Pezizales</taxon>
        <taxon>Tuberaceae</taxon>
        <taxon>Tuber</taxon>
    </lineage>
</organism>
<dbReference type="STRING" id="42251.A0A2T6ZFW9"/>
<reference evidence="2 3" key="1">
    <citation type="submission" date="2017-04" db="EMBL/GenBank/DDBJ databases">
        <title>Draft genome sequence of Tuber borchii Vittad., a whitish edible truffle.</title>
        <authorList>
            <consortium name="DOE Joint Genome Institute"/>
            <person name="Murat C."/>
            <person name="Kuo A."/>
            <person name="Barry K.W."/>
            <person name="Clum A."/>
            <person name="Dockter R.B."/>
            <person name="Fauchery L."/>
            <person name="Iotti M."/>
            <person name="Kohler A."/>
            <person name="Labutti K."/>
            <person name="Lindquist E.A."/>
            <person name="Lipzen A."/>
            <person name="Ohm R.A."/>
            <person name="Wang M."/>
            <person name="Grigoriev I.V."/>
            <person name="Zambonelli A."/>
            <person name="Martin F.M."/>
        </authorList>
    </citation>
    <scope>NUCLEOTIDE SEQUENCE [LARGE SCALE GENOMIC DNA]</scope>
    <source>
        <strain evidence="2 3">Tbo3840</strain>
    </source>
</reference>
<sequence length="268" mass="29631">MEKLLKSKTLTPTGQDLVRHQQVLQFINAQLKNSRNAPRMEIAELVASTYRKGRDVAERIVKTEKEWVKNRVVPSGKQGRTAKVPSMIEDQATRGVVEQYIERAIREEGISSQGLVKAVTDHWQSLESQDSIRNRIRDEEDDGEDDDQVEAPTQGPAAPKKLSITTKTATRWLQLMGYTFKDGKYHLRGEAVAKTPKAPGNQAQQQQQIQQMQQELQADAAASSAQPVTTPGPSQSSQDPQASGPPPPPEQLPPSSSESPGFNWQESG</sequence>
<feature type="compositionally biased region" description="Low complexity" evidence="1">
    <location>
        <begin position="231"/>
        <end position="242"/>
    </location>
</feature>
<feature type="compositionally biased region" description="Pro residues" evidence="1">
    <location>
        <begin position="243"/>
        <end position="252"/>
    </location>
</feature>
<proteinExistence type="predicted"/>
<evidence type="ECO:0000256" key="1">
    <source>
        <dbReference type="SAM" id="MobiDB-lite"/>
    </source>
</evidence>
<name>A0A2T6ZFW9_TUBBO</name>
<feature type="compositionally biased region" description="Low complexity" evidence="1">
    <location>
        <begin position="202"/>
        <end position="222"/>
    </location>
</feature>
<dbReference type="EMBL" id="NESQ01000307">
    <property type="protein sequence ID" value="PUU74314.1"/>
    <property type="molecule type" value="Genomic_DNA"/>
</dbReference>